<dbReference type="SMART" id="SM00346">
    <property type="entry name" value="HTH_ICLR"/>
    <property type="match status" value="1"/>
</dbReference>
<dbReference type="GO" id="GO:0003677">
    <property type="term" value="F:DNA binding"/>
    <property type="evidence" value="ECO:0007669"/>
    <property type="project" value="InterPro"/>
</dbReference>
<dbReference type="Gene3D" id="1.10.10.10">
    <property type="entry name" value="Winged helix-like DNA-binding domain superfamily/Winged helix DNA-binding domain"/>
    <property type="match status" value="1"/>
</dbReference>
<dbReference type="Pfam" id="PF09339">
    <property type="entry name" value="HTH_IclR"/>
    <property type="match status" value="1"/>
</dbReference>
<dbReference type="EMBL" id="RSDW01000001">
    <property type="protein sequence ID" value="RSL15165.1"/>
    <property type="molecule type" value="Genomic_DNA"/>
</dbReference>
<comment type="caution">
    <text evidence="5">The sequence shown here is derived from an EMBL/GenBank/DDBJ whole genome shotgun (WGS) entry which is preliminary data.</text>
</comment>
<dbReference type="GO" id="GO:0030313">
    <property type="term" value="C:cell envelope"/>
    <property type="evidence" value="ECO:0007669"/>
    <property type="project" value="UniProtKB-SubCell"/>
</dbReference>
<dbReference type="InterPro" id="IPR025997">
    <property type="entry name" value="SBP_2_dom"/>
</dbReference>
<dbReference type="Gene3D" id="3.40.50.2300">
    <property type="match status" value="2"/>
</dbReference>
<dbReference type="InterPro" id="IPR005471">
    <property type="entry name" value="Tscrpt_reg_IclR_N"/>
</dbReference>
<evidence type="ECO:0000313" key="5">
    <source>
        <dbReference type="EMBL" id="RSL15165.1"/>
    </source>
</evidence>
<dbReference type="InterPro" id="IPR036388">
    <property type="entry name" value="WH-like_DNA-bd_sf"/>
</dbReference>
<dbReference type="GO" id="GO:0006355">
    <property type="term" value="P:regulation of DNA-templated transcription"/>
    <property type="evidence" value="ECO:0007669"/>
    <property type="project" value="InterPro"/>
</dbReference>
<evidence type="ECO:0000313" key="6">
    <source>
        <dbReference type="Proteomes" id="UP000269669"/>
    </source>
</evidence>
<dbReference type="CDD" id="cd01536">
    <property type="entry name" value="PBP1_ABC_sugar_binding-like"/>
    <property type="match status" value="1"/>
</dbReference>
<comment type="similarity">
    <text evidence="2">Belongs to the bacterial solute-binding protein 2 family.</text>
</comment>
<comment type="subcellular location">
    <subcellularLocation>
        <location evidence="1">Cell envelope</location>
    </subcellularLocation>
</comment>
<dbReference type="SUPFAM" id="SSF53822">
    <property type="entry name" value="Periplasmic binding protein-like I"/>
    <property type="match status" value="1"/>
</dbReference>
<dbReference type="PANTHER" id="PTHR46847:SF1">
    <property type="entry name" value="D-ALLOSE-BINDING PERIPLASMIC PROTEIN-RELATED"/>
    <property type="match status" value="1"/>
</dbReference>
<dbReference type="InterPro" id="IPR028082">
    <property type="entry name" value="Peripla_BP_I"/>
</dbReference>
<dbReference type="PROSITE" id="PS51077">
    <property type="entry name" value="HTH_ICLR"/>
    <property type="match status" value="1"/>
</dbReference>
<keyword evidence="3" id="KW-0732">Signal</keyword>
<dbReference type="InterPro" id="IPR036390">
    <property type="entry name" value="WH_DNA-bd_sf"/>
</dbReference>
<proteinExistence type="inferred from homology"/>
<sequence length="372" mass="41032">MPLPKELMAGRKTTKRLYLIPVLSKALDILELLQAENQPMTLEAIHRQTRISKTTVYRVLKTFVHRGYLSQSPDGMYRQVTRPKKMRFGFAGQSADMPFSNEVTESLRDAAASVGVDLMVLDNRYDGPTALKNADEFVRSKVDLVIEFQVEQEVAPMIGDRIAAANIPLIAIDIPHPHATYFGVDNYRVGIEAGQTLAAFAKANWEGTVQWVLGLDLQEAGPLVQSRITGAFEGVRSGIPELPVESFVRIDGRGMRDKSKKLVSDFLQRHPKDKHILIAAATDSSALGAVEAVRELKREKHVAIVGQDCIAEVISEMKKDKSPLIGSVSHEAGSYGPSLIHLGLSLLRGQTVPPYNYVAHKMVTRESLLAVE</sequence>
<protein>
    <submittedName>
        <fullName evidence="5">Monosaccharide ABC transporter substrate-binding protein (CUT2 family)</fullName>
    </submittedName>
</protein>
<dbReference type="Proteomes" id="UP000269669">
    <property type="component" value="Unassembled WGS sequence"/>
</dbReference>
<dbReference type="AlphaFoldDB" id="A0A3R9Q8H0"/>
<dbReference type="GO" id="GO:0030246">
    <property type="term" value="F:carbohydrate binding"/>
    <property type="evidence" value="ECO:0007669"/>
    <property type="project" value="UniProtKB-ARBA"/>
</dbReference>
<gene>
    <name evidence="5" type="ORF">EDE15_0642</name>
</gene>
<keyword evidence="6" id="KW-1185">Reference proteome</keyword>
<dbReference type="PANTHER" id="PTHR46847">
    <property type="entry name" value="D-ALLOSE-BINDING PERIPLASMIC PROTEIN-RELATED"/>
    <property type="match status" value="1"/>
</dbReference>
<dbReference type="Pfam" id="PF13407">
    <property type="entry name" value="Peripla_BP_4"/>
    <property type="match status" value="1"/>
</dbReference>
<accession>A0A3R9Q8H0</accession>
<evidence type="ECO:0000259" key="4">
    <source>
        <dbReference type="PROSITE" id="PS51077"/>
    </source>
</evidence>
<feature type="domain" description="HTH iclR-type" evidence="4">
    <location>
        <begin position="20"/>
        <end position="81"/>
    </location>
</feature>
<evidence type="ECO:0000256" key="3">
    <source>
        <dbReference type="ARBA" id="ARBA00022729"/>
    </source>
</evidence>
<dbReference type="RefSeq" id="WP_312024168.1">
    <property type="nucleotide sequence ID" value="NZ_RSDW01000001.1"/>
</dbReference>
<organism evidence="5 6">
    <name type="scientific">Edaphobacter aggregans</name>
    <dbReference type="NCBI Taxonomy" id="570835"/>
    <lineage>
        <taxon>Bacteria</taxon>
        <taxon>Pseudomonadati</taxon>
        <taxon>Acidobacteriota</taxon>
        <taxon>Terriglobia</taxon>
        <taxon>Terriglobales</taxon>
        <taxon>Acidobacteriaceae</taxon>
        <taxon>Edaphobacter</taxon>
    </lineage>
</organism>
<name>A0A3R9Q8H0_9BACT</name>
<dbReference type="SUPFAM" id="SSF46785">
    <property type="entry name" value="Winged helix' DNA-binding domain"/>
    <property type="match status" value="1"/>
</dbReference>
<reference evidence="5 6" key="1">
    <citation type="submission" date="2018-12" db="EMBL/GenBank/DDBJ databases">
        <title>Sequencing of bacterial isolates from soil warming experiment in Harvard Forest, Massachusetts, USA.</title>
        <authorList>
            <person name="Deangelis K."/>
        </authorList>
    </citation>
    <scope>NUCLEOTIDE SEQUENCE [LARGE SCALE GENOMIC DNA]</scope>
    <source>
        <strain evidence="5 6">EB153</strain>
    </source>
</reference>
<evidence type="ECO:0000256" key="1">
    <source>
        <dbReference type="ARBA" id="ARBA00004196"/>
    </source>
</evidence>
<evidence type="ECO:0000256" key="2">
    <source>
        <dbReference type="ARBA" id="ARBA00007639"/>
    </source>
</evidence>